<keyword evidence="4" id="KW-1185">Reference proteome</keyword>
<evidence type="ECO:0000256" key="2">
    <source>
        <dbReference type="SAM" id="MobiDB-lite"/>
    </source>
</evidence>
<organism evidence="3 4">
    <name type="scientific">Pseudocohnilembus persalinus</name>
    <name type="common">Ciliate</name>
    <dbReference type="NCBI Taxonomy" id="266149"/>
    <lineage>
        <taxon>Eukaryota</taxon>
        <taxon>Sar</taxon>
        <taxon>Alveolata</taxon>
        <taxon>Ciliophora</taxon>
        <taxon>Intramacronucleata</taxon>
        <taxon>Oligohymenophorea</taxon>
        <taxon>Scuticociliatia</taxon>
        <taxon>Philasterida</taxon>
        <taxon>Pseudocohnilembidae</taxon>
        <taxon>Pseudocohnilembus</taxon>
    </lineage>
</organism>
<dbReference type="Proteomes" id="UP000054937">
    <property type="component" value="Unassembled WGS sequence"/>
</dbReference>
<comment type="caution">
    <text evidence="3">The sequence shown here is derived from an EMBL/GenBank/DDBJ whole genome shotgun (WGS) entry which is preliminary data.</text>
</comment>
<protein>
    <recommendedName>
        <fullName evidence="5">NADH dehydrogenase [ubiquinone] 1 alpha subcomplex subunit 12</fullName>
    </recommendedName>
</protein>
<dbReference type="Pfam" id="PF05071">
    <property type="entry name" value="NDUFA12"/>
    <property type="match status" value="1"/>
</dbReference>
<reference evidence="3 4" key="1">
    <citation type="journal article" date="2015" name="Sci. Rep.">
        <title>Genome of the facultative scuticociliatosis pathogen Pseudocohnilembus persalinus provides insight into its virulence through horizontal gene transfer.</title>
        <authorList>
            <person name="Xiong J."/>
            <person name="Wang G."/>
            <person name="Cheng J."/>
            <person name="Tian M."/>
            <person name="Pan X."/>
            <person name="Warren A."/>
            <person name="Jiang C."/>
            <person name="Yuan D."/>
            <person name="Miao W."/>
        </authorList>
    </citation>
    <scope>NUCLEOTIDE SEQUENCE [LARGE SCALE GENOMIC DNA]</scope>
    <source>
        <strain evidence="3">36N120E</strain>
    </source>
</reference>
<comment type="similarity">
    <text evidence="1">Belongs to the complex I NDUFA12 subunit family.</text>
</comment>
<dbReference type="OrthoDB" id="286706at2759"/>
<dbReference type="InterPro" id="IPR007763">
    <property type="entry name" value="NDUFA12"/>
</dbReference>
<feature type="compositionally biased region" description="Low complexity" evidence="2">
    <location>
        <begin position="177"/>
        <end position="213"/>
    </location>
</feature>
<accession>A0A0V0QS75</accession>
<evidence type="ECO:0000313" key="4">
    <source>
        <dbReference type="Proteomes" id="UP000054937"/>
    </source>
</evidence>
<evidence type="ECO:0000256" key="1">
    <source>
        <dbReference type="ARBA" id="ARBA00007355"/>
    </source>
</evidence>
<name>A0A0V0QS75_PSEPJ</name>
<feature type="compositionally biased region" description="Polar residues" evidence="2">
    <location>
        <begin position="214"/>
        <end position="230"/>
    </location>
</feature>
<feature type="compositionally biased region" description="Basic and acidic residues" evidence="2">
    <location>
        <begin position="120"/>
        <end position="156"/>
    </location>
</feature>
<dbReference type="EMBL" id="LDAU01000110">
    <property type="protein sequence ID" value="KRX04890.1"/>
    <property type="molecule type" value="Genomic_DNA"/>
</dbReference>
<dbReference type="GO" id="GO:0045271">
    <property type="term" value="C:respiratory chain complex I"/>
    <property type="evidence" value="ECO:0007669"/>
    <property type="project" value="InterPro"/>
</dbReference>
<proteinExistence type="inferred from homology"/>
<dbReference type="AlphaFoldDB" id="A0A0V0QS75"/>
<evidence type="ECO:0008006" key="5">
    <source>
        <dbReference type="Google" id="ProtNLM"/>
    </source>
</evidence>
<gene>
    <name evidence="3" type="ORF">PPERSA_06524</name>
</gene>
<feature type="region of interest" description="Disordered" evidence="2">
    <location>
        <begin position="119"/>
        <end position="242"/>
    </location>
</feature>
<sequence length="242" mass="30099">MEKVLRKPSIVKQNKKFVGKDRFGNSYYQHYDDEGYETKREVVYLGDYDKWTTFSNQYMDPFWQEWLKKRQKKPYTPEELEKLYRDYDLRVNKFQNEYEMSKNQSYSPEQKYAQYVSQFESKEEPQQKYEEYMSNRSQEYRKQEQLQQKYQKEQESKAQYVNQKFADFDFDRFDTSKQQQQKQQTQNNQQQQQQKQQQQSHQNQQQQQQNQNQYDSYYNKFNKSGKSGSGFNPKEWKPWEKK</sequence>
<feature type="compositionally biased region" description="Basic and acidic residues" evidence="2">
    <location>
        <begin position="166"/>
        <end position="175"/>
    </location>
</feature>
<evidence type="ECO:0000313" key="3">
    <source>
        <dbReference type="EMBL" id="KRX04890.1"/>
    </source>
</evidence>
<dbReference type="InParanoid" id="A0A0V0QS75"/>